<dbReference type="InterPro" id="IPR036237">
    <property type="entry name" value="Xyl_isomerase-like_sf"/>
</dbReference>
<evidence type="ECO:0000256" key="1">
    <source>
        <dbReference type="ARBA" id="ARBA00023235"/>
    </source>
</evidence>
<evidence type="ECO:0000313" key="4">
    <source>
        <dbReference type="Proteomes" id="UP000037392"/>
    </source>
</evidence>
<dbReference type="AlphaFoldDB" id="A0A0J9CDU1"/>
<keyword evidence="1" id="KW-0413">Isomerase</keyword>
<sequence>MKQVSFPFKTSFQCVLETKEQFPEIRMLFRLLRREGFYGVELNLPDLGLIKPEELHGLLKEYGLKMDMLATGAYAKTHHLSLSSAIPSERQKAVEGCRQNIDYAAAMGCGIILGFFKGGPESGSRDGEQHFLTSMMELKPYIEEKQVLVLLEATNHKESSIIKTLKDGARIIDCLDSPLIRLLADTYHMNIEETSVLDSLKAYQSYYPHLHISDNNRAFPGLGSMDFTAIYEKLIEMDYKGTLAVEGNIQNSLLFDIEASAAYLHNTCRNLSLPSPNHFDISLKMD</sequence>
<dbReference type="Pfam" id="PF01261">
    <property type="entry name" value="AP_endonuc_2"/>
    <property type="match status" value="1"/>
</dbReference>
<evidence type="ECO:0000313" key="3">
    <source>
        <dbReference type="EMBL" id="KMW23272.1"/>
    </source>
</evidence>
<name>A0A0J9CDU1_9FIRM</name>
<dbReference type="RefSeq" id="WP_045092321.1">
    <property type="nucleotide sequence ID" value="NZ_KQ235876.1"/>
</dbReference>
<dbReference type="EMBL" id="ADLK01000006">
    <property type="protein sequence ID" value="KMW23272.1"/>
    <property type="molecule type" value="Genomic_DNA"/>
</dbReference>
<feature type="domain" description="Xylose isomerase-like TIM barrel" evidence="2">
    <location>
        <begin position="29"/>
        <end position="250"/>
    </location>
</feature>
<proteinExistence type="predicted"/>
<dbReference type="Proteomes" id="UP000037392">
    <property type="component" value="Unassembled WGS sequence"/>
</dbReference>
<gene>
    <name evidence="3" type="ORF">HMPREF9470_01063</name>
</gene>
<dbReference type="InterPro" id="IPR013022">
    <property type="entry name" value="Xyl_isomerase-like_TIM-brl"/>
</dbReference>
<accession>A0A0J9CDU1</accession>
<dbReference type="PANTHER" id="PTHR43489:SF7">
    <property type="entry name" value="3-DEHYDRO-D-GULOSIDE 4-EPIMERASE-RELATED"/>
    <property type="match status" value="1"/>
</dbReference>
<dbReference type="SUPFAM" id="SSF51658">
    <property type="entry name" value="Xylose isomerase-like"/>
    <property type="match status" value="1"/>
</dbReference>
<evidence type="ECO:0000259" key="2">
    <source>
        <dbReference type="Pfam" id="PF01261"/>
    </source>
</evidence>
<dbReference type="GeneID" id="93165422"/>
<comment type="caution">
    <text evidence="3">The sequence shown here is derived from an EMBL/GenBank/DDBJ whole genome shotgun (WGS) entry which is preliminary data.</text>
</comment>
<dbReference type="OrthoDB" id="9786584at2"/>
<organism evidence="3 4">
    <name type="scientific">[Clostridium] citroniae WAL-19142</name>
    <dbReference type="NCBI Taxonomy" id="742734"/>
    <lineage>
        <taxon>Bacteria</taxon>
        <taxon>Bacillati</taxon>
        <taxon>Bacillota</taxon>
        <taxon>Clostridia</taxon>
        <taxon>Lachnospirales</taxon>
        <taxon>Lachnospiraceae</taxon>
        <taxon>Enterocloster</taxon>
    </lineage>
</organism>
<dbReference type="Gene3D" id="3.20.20.150">
    <property type="entry name" value="Divalent-metal-dependent TIM barrel enzymes"/>
    <property type="match status" value="1"/>
</dbReference>
<protein>
    <recommendedName>
        <fullName evidence="2">Xylose isomerase-like TIM barrel domain-containing protein</fullName>
    </recommendedName>
</protein>
<reference evidence="3 4" key="1">
    <citation type="submission" date="2011-04" db="EMBL/GenBank/DDBJ databases">
        <title>The Genome Sequence of Clostridium citroniae WAL-19142.</title>
        <authorList>
            <consortium name="The Broad Institute Genome Sequencing Platform"/>
            <person name="Earl A."/>
            <person name="Ward D."/>
            <person name="Feldgarden M."/>
            <person name="Gevers D."/>
            <person name="Warren Y.A."/>
            <person name="Tyrrell K.L."/>
            <person name="Citron D.M."/>
            <person name="Goldstein E.J."/>
            <person name="Daigneault M."/>
            <person name="Allen-Vercoe E."/>
            <person name="Young S.K."/>
            <person name="Zeng Q."/>
            <person name="Gargeya S."/>
            <person name="Fitzgerald M."/>
            <person name="Haas B."/>
            <person name="Abouelleil A."/>
            <person name="Alvarado L."/>
            <person name="Arachchi H.M."/>
            <person name="Berlin A."/>
            <person name="Brown A."/>
            <person name="Chapman S.B."/>
            <person name="Chen Z."/>
            <person name="Dunbar C."/>
            <person name="Freedman E."/>
            <person name="Gearin G."/>
            <person name="Gellesch M."/>
            <person name="Goldberg J."/>
            <person name="Griggs A."/>
            <person name="Gujja S."/>
            <person name="Heilman E.R."/>
            <person name="Heiman D."/>
            <person name="Howarth C."/>
            <person name="Larson L."/>
            <person name="Lui A."/>
            <person name="MacDonald P.J."/>
            <person name="Mehta T."/>
            <person name="Montmayeur A."/>
            <person name="Murphy C."/>
            <person name="Neiman D."/>
            <person name="Pearson M."/>
            <person name="Priest M."/>
            <person name="Roberts A."/>
            <person name="Saif S."/>
            <person name="Shea T."/>
            <person name="Shenoy N."/>
            <person name="Sisk P."/>
            <person name="Stolte C."/>
            <person name="Sykes S."/>
            <person name="White J."/>
            <person name="Yandava C."/>
            <person name="Wortman J."/>
            <person name="Nusbaum C."/>
            <person name="Birren B."/>
        </authorList>
    </citation>
    <scope>NUCLEOTIDE SEQUENCE [LARGE SCALE GENOMIC DNA]</scope>
    <source>
        <strain evidence="3 4">WAL-19142</strain>
    </source>
</reference>
<dbReference type="PATRIC" id="fig|742734.4.peg.1130"/>
<dbReference type="InterPro" id="IPR050417">
    <property type="entry name" value="Sugar_Epim/Isomerase"/>
</dbReference>
<dbReference type="GO" id="GO:0016853">
    <property type="term" value="F:isomerase activity"/>
    <property type="evidence" value="ECO:0007669"/>
    <property type="project" value="UniProtKB-KW"/>
</dbReference>
<dbReference type="PANTHER" id="PTHR43489">
    <property type="entry name" value="ISOMERASE"/>
    <property type="match status" value="1"/>
</dbReference>